<organism evidence="1 2">
    <name type="scientific">Paramecium octaurelia</name>
    <dbReference type="NCBI Taxonomy" id="43137"/>
    <lineage>
        <taxon>Eukaryota</taxon>
        <taxon>Sar</taxon>
        <taxon>Alveolata</taxon>
        <taxon>Ciliophora</taxon>
        <taxon>Intramacronucleata</taxon>
        <taxon>Oligohymenophorea</taxon>
        <taxon>Peniculida</taxon>
        <taxon>Parameciidae</taxon>
        <taxon>Paramecium</taxon>
    </lineage>
</organism>
<dbReference type="AlphaFoldDB" id="A0A8S1S3K4"/>
<reference evidence="1" key="1">
    <citation type="submission" date="2021-01" db="EMBL/GenBank/DDBJ databases">
        <authorList>
            <consortium name="Genoscope - CEA"/>
            <person name="William W."/>
        </authorList>
    </citation>
    <scope>NUCLEOTIDE SEQUENCE</scope>
</reference>
<protein>
    <submittedName>
        <fullName evidence="1">Uncharacterized protein</fullName>
    </submittedName>
</protein>
<accession>A0A8S1S3K4</accession>
<dbReference type="OrthoDB" id="10498116at2759"/>
<sequence length="211" mass="25429">MSQYFDSVRNLLQKSNCSIIRSFCRPYQFYLKIFFEKRIFVIWPQQICSKQDQCKTKQYPQVINEYCIKSITNHQQTQMIILEYSYIQILLPLIVEGEFWKRMPNYKEALKIFVSILHHLFIDAFQNLPLTQQDIVLDDNWVPLFDFSRNPKDGFYQLINCKHPKYSYNKDVVVLGLYNKVELHPIILHNGYKNIRDNFTQYCDYILSLIL</sequence>
<dbReference type="EMBL" id="CAJJDP010000006">
    <property type="protein sequence ID" value="CAD8136011.1"/>
    <property type="molecule type" value="Genomic_DNA"/>
</dbReference>
<proteinExistence type="predicted"/>
<gene>
    <name evidence="1" type="ORF">POCTA_138.1.T0070143</name>
</gene>
<dbReference type="Proteomes" id="UP000683925">
    <property type="component" value="Unassembled WGS sequence"/>
</dbReference>
<evidence type="ECO:0000313" key="2">
    <source>
        <dbReference type="Proteomes" id="UP000683925"/>
    </source>
</evidence>
<name>A0A8S1S3K4_PAROT</name>
<evidence type="ECO:0000313" key="1">
    <source>
        <dbReference type="EMBL" id="CAD8136011.1"/>
    </source>
</evidence>
<keyword evidence="2" id="KW-1185">Reference proteome</keyword>
<comment type="caution">
    <text evidence="1">The sequence shown here is derived from an EMBL/GenBank/DDBJ whole genome shotgun (WGS) entry which is preliminary data.</text>
</comment>